<dbReference type="AlphaFoldDB" id="A0A6S7H330"/>
<dbReference type="SMART" id="SM00028">
    <property type="entry name" value="TPR"/>
    <property type="match status" value="3"/>
</dbReference>
<dbReference type="Pfam" id="PF13424">
    <property type="entry name" value="TPR_12"/>
    <property type="match status" value="1"/>
</dbReference>
<name>A0A6S7H330_PARCT</name>
<feature type="compositionally biased region" description="Basic and acidic residues" evidence="4">
    <location>
        <begin position="145"/>
        <end position="157"/>
    </location>
</feature>
<dbReference type="InterPro" id="IPR019734">
    <property type="entry name" value="TPR_rpt"/>
</dbReference>
<evidence type="ECO:0000256" key="1">
    <source>
        <dbReference type="ARBA" id="ARBA00022737"/>
    </source>
</evidence>
<evidence type="ECO:0000313" key="6">
    <source>
        <dbReference type="Proteomes" id="UP001152795"/>
    </source>
</evidence>
<reference evidence="5" key="1">
    <citation type="submission" date="2020-04" db="EMBL/GenBank/DDBJ databases">
        <authorList>
            <person name="Alioto T."/>
            <person name="Alioto T."/>
            <person name="Gomez Garrido J."/>
        </authorList>
    </citation>
    <scope>NUCLEOTIDE SEQUENCE</scope>
    <source>
        <strain evidence="5">A484AB</strain>
    </source>
</reference>
<dbReference type="Gene3D" id="1.25.40.10">
    <property type="entry name" value="Tetratricopeptide repeat domain"/>
    <property type="match status" value="1"/>
</dbReference>
<keyword evidence="1" id="KW-0677">Repeat</keyword>
<dbReference type="Pfam" id="PF13374">
    <property type="entry name" value="TPR_10"/>
    <property type="match status" value="1"/>
</dbReference>
<feature type="region of interest" description="Disordered" evidence="4">
    <location>
        <begin position="145"/>
        <end position="165"/>
    </location>
</feature>
<evidence type="ECO:0000256" key="3">
    <source>
        <dbReference type="SAM" id="Coils"/>
    </source>
</evidence>
<dbReference type="PANTHER" id="PTHR45641:SF19">
    <property type="entry name" value="NEPHROCYSTIN-3"/>
    <property type="match status" value="1"/>
</dbReference>
<dbReference type="OrthoDB" id="5986190at2759"/>
<keyword evidence="2" id="KW-0802">TPR repeat</keyword>
<proteinExistence type="predicted"/>
<dbReference type="InterPro" id="IPR011990">
    <property type="entry name" value="TPR-like_helical_dom_sf"/>
</dbReference>
<organism evidence="5 6">
    <name type="scientific">Paramuricea clavata</name>
    <name type="common">Red gorgonian</name>
    <name type="synonym">Violescent sea-whip</name>
    <dbReference type="NCBI Taxonomy" id="317549"/>
    <lineage>
        <taxon>Eukaryota</taxon>
        <taxon>Metazoa</taxon>
        <taxon>Cnidaria</taxon>
        <taxon>Anthozoa</taxon>
        <taxon>Octocorallia</taxon>
        <taxon>Malacalcyonacea</taxon>
        <taxon>Plexauridae</taxon>
        <taxon>Paramuricea</taxon>
    </lineage>
</organism>
<dbReference type="PROSITE" id="PS50005">
    <property type="entry name" value="TPR"/>
    <property type="match status" value="1"/>
</dbReference>
<dbReference type="SUPFAM" id="SSF48452">
    <property type="entry name" value="TPR-like"/>
    <property type="match status" value="1"/>
</dbReference>
<protein>
    <submittedName>
        <fullName evidence="5">Tetratricopeptide repeat</fullName>
    </submittedName>
</protein>
<dbReference type="Proteomes" id="UP001152795">
    <property type="component" value="Unassembled WGS sequence"/>
</dbReference>
<sequence length="165" mass="18779">MQQYYGDEHYQVAEVLHDLSNTQRELNMLNDALENAKKCISIFRKTLKENSSGAATSLNGLGHIYLALGDPITAQTKFEEALEVFENLQEHGFQGVSISETLGNIAVALKQRGETEKAKEYLYNALNMILKVYSETHPRVKKMRELEKELENTHENSEESDDDEL</sequence>
<keyword evidence="3" id="KW-0175">Coiled coil</keyword>
<evidence type="ECO:0000256" key="2">
    <source>
        <dbReference type="ARBA" id="ARBA00022803"/>
    </source>
</evidence>
<gene>
    <name evidence="5" type="ORF">PACLA_8A069793</name>
</gene>
<dbReference type="EMBL" id="CACRXK020001714">
    <property type="protein sequence ID" value="CAB3990721.1"/>
    <property type="molecule type" value="Genomic_DNA"/>
</dbReference>
<dbReference type="PANTHER" id="PTHR45641">
    <property type="entry name" value="TETRATRICOPEPTIDE REPEAT PROTEIN (AFU_ORTHOLOGUE AFUA_6G03870)"/>
    <property type="match status" value="1"/>
</dbReference>
<accession>A0A6S7H330</accession>
<comment type="caution">
    <text evidence="5">The sequence shown here is derived from an EMBL/GenBank/DDBJ whole genome shotgun (WGS) entry which is preliminary data.</text>
</comment>
<keyword evidence="6" id="KW-1185">Reference proteome</keyword>
<evidence type="ECO:0000256" key="4">
    <source>
        <dbReference type="SAM" id="MobiDB-lite"/>
    </source>
</evidence>
<feature type="coiled-coil region" evidence="3">
    <location>
        <begin position="12"/>
        <end position="39"/>
    </location>
</feature>
<evidence type="ECO:0000313" key="5">
    <source>
        <dbReference type="EMBL" id="CAB3990721.1"/>
    </source>
</evidence>